<feature type="signal peptide" evidence="2">
    <location>
        <begin position="1"/>
        <end position="19"/>
    </location>
</feature>
<keyword evidence="4" id="KW-1185">Reference proteome</keyword>
<evidence type="ECO:0000256" key="2">
    <source>
        <dbReference type="SAM" id="SignalP"/>
    </source>
</evidence>
<dbReference type="EMBL" id="JAKKPZ010000034">
    <property type="protein sequence ID" value="KAI1708655.1"/>
    <property type="molecule type" value="Genomic_DNA"/>
</dbReference>
<dbReference type="Proteomes" id="UP001201812">
    <property type="component" value="Unassembled WGS sequence"/>
</dbReference>
<sequence>MLVWVCLILAACCVTEVKSGKVIGGGVNSQGNATATTALEAKSTTAPEAKSATAQDAKSTTNKAPEAITTDVNAKPPKKTIKDVRAMMLTETRSILMCCAEYIPKGVNSGMCSFNTLGLFDLSKRKEFHDKMNLGNPEKLDVVYKSVLERLQTNNKDLNWNDEQNMDIAKALTKVVLEVVKDDMEEQFWKPDKIATAMKKSIDSLGTQPKRLAEGQYWGYIPASCFPNEYQPFHPRNEEKERNEDKTYFESLKKALNNATQSIWNMWPWGTTQ</sequence>
<reference evidence="3" key="1">
    <citation type="submission" date="2022-01" db="EMBL/GenBank/DDBJ databases">
        <title>Genome Sequence Resource for Two Populations of Ditylenchus destructor, the Migratory Endoparasitic Phytonematode.</title>
        <authorList>
            <person name="Zhang H."/>
            <person name="Lin R."/>
            <person name="Xie B."/>
        </authorList>
    </citation>
    <scope>NUCLEOTIDE SEQUENCE</scope>
    <source>
        <strain evidence="3">BazhouSP</strain>
    </source>
</reference>
<gene>
    <name evidence="3" type="ORF">DdX_11731</name>
</gene>
<evidence type="ECO:0000256" key="1">
    <source>
        <dbReference type="SAM" id="MobiDB-lite"/>
    </source>
</evidence>
<name>A0AAD4R0Z7_9BILA</name>
<dbReference type="AlphaFoldDB" id="A0AAD4R0Z7"/>
<feature type="region of interest" description="Disordered" evidence="1">
    <location>
        <begin position="40"/>
        <end position="66"/>
    </location>
</feature>
<comment type="caution">
    <text evidence="3">The sequence shown here is derived from an EMBL/GenBank/DDBJ whole genome shotgun (WGS) entry which is preliminary data.</text>
</comment>
<keyword evidence="2" id="KW-0732">Signal</keyword>
<organism evidence="3 4">
    <name type="scientific">Ditylenchus destructor</name>
    <dbReference type="NCBI Taxonomy" id="166010"/>
    <lineage>
        <taxon>Eukaryota</taxon>
        <taxon>Metazoa</taxon>
        <taxon>Ecdysozoa</taxon>
        <taxon>Nematoda</taxon>
        <taxon>Chromadorea</taxon>
        <taxon>Rhabditida</taxon>
        <taxon>Tylenchina</taxon>
        <taxon>Tylenchomorpha</taxon>
        <taxon>Sphaerularioidea</taxon>
        <taxon>Anguinidae</taxon>
        <taxon>Anguininae</taxon>
        <taxon>Ditylenchus</taxon>
    </lineage>
</organism>
<evidence type="ECO:0000313" key="3">
    <source>
        <dbReference type="EMBL" id="KAI1708655.1"/>
    </source>
</evidence>
<proteinExistence type="predicted"/>
<feature type="chain" id="PRO_5042128893" evidence="2">
    <location>
        <begin position="20"/>
        <end position="273"/>
    </location>
</feature>
<feature type="compositionally biased region" description="Polar residues" evidence="1">
    <location>
        <begin position="40"/>
        <end position="63"/>
    </location>
</feature>
<accession>A0AAD4R0Z7</accession>
<evidence type="ECO:0000313" key="4">
    <source>
        <dbReference type="Proteomes" id="UP001201812"/>
    </source>
</evidence>
<protein>
    <submittedName>
        <fullName evidence="3">Uncharacterized protein</fullName>
    </submittedName>
</protein>